<name>X1UQX6_9ZZZZ</name>
<sequence length="33" mass="3657">LDSIIPSEIASFPVNNLINLYLLTIKTINSLKV</sequence>
<feature type="non-terminal residue" evidence="1">
    <location>
        <position position="1"/>
    </location>
</feature>
<comment type="caution">
    <text evidence="1">The sequence shown here is derived from an EMBL/GenBank/DDBJ whole genome shotgun (WGS) entry which is preliminary data.</text>
</comment>
<protein>
    <submittedName>
        <fullName evidence="1">Uncharacterized protein</fullName>
    </submittedName>
</protein>
<evidence type="ECO:0000313" key="1">
    <source>
        <dbReference type="EMBL" id="GAJ19893.1"/>
    </source>
</evidence>
<gene>
    <name evidence="1" type="ORF">S12H4_59997</name>
</gene>
<reference evidence="1" key="1">
    <citation type="journal article" date="2014" name="Front. Microbiol.">
        <title>High frequency of phylogenetically diverse reductive dehalogenase-homologous genes in deep subseafloor sedimentary metagenomes.</title>
        <authorList>
            <person name="Kawai M."/>
            <person name="Futagami T."/>
            <person name="Toyoda A."/>
            <person name="Takaki Y."/>
            <person name="Nishi S."/>
            <person name="Hori S."/>
            <person name="Arai W."/>
            <person name="Tsubouchi T."/>
            <person name="Morono Y."/>
            <person name="Uchiyama I."/>
            <person name="Ito T."/>
            <person name="Fujiyama A."/>
            <person name="Inagaki F."/>
            <person name="Takami H."/>
        </authorList>
    </citation>
    <scope>NUCLEOTIDE SEQUENCE</scope>
    <source>
        <strain evidence="1">Expedition CK06-06</strain>
    </source>
</reference>
<organism evidence="1">
    <name type="scientific">marine sediment metagenome</name>
    <dbReference type="NCBI Taxonomy" id="412755"/>
    <lineage>
        <taxon>unclassified sequences</taxon>
        <taxon>metagenomes</taxon>
        <taxon>ecological metagenomes</taxon>
    </lineage>
</organism>
<accession>X1UQX6</accession>
<dbReference type="AlphaFoldDB" id="X1UQX6"/>
<dbReference type="EMBL" id="BARW01039367">
    <property type="protein sequence ID" value="GAJ19893.1"/>
    <property type="molecule type" value="Genomic_DNA"/>
</dbReference>
<proteinExistence type="predicted"/>